<dbReference type="RefSeq" id="WP_201367116.1">
    <property type="nucleotide sequence ID" value="NZ_BNJJ01000039.1"/>
</dbReference>
<protein>
    <recommendedName>
        <fullName evidence="2 8">Biotin carboxyl carrier protein of acetyl-CoA carboxylase</fullName>
    </recommendedName>
</protein>
<keyword evidence="4 8" id="KW-0276">Fatty acid metabolism</keyword>
<keyword evidence="7 8" id="KW-0092">Biotin</keyword>
<dbReference type="Proteomes" id="UP000635565">
    <property type="component" value="Unassembled WGS sequence"/>
</dbReference>
<dbReference type="Gene3D" id="2.40.50.100">
    <property type="match status" value="1"/>
</dbReference>
<reference evidence="10 11" key="1">
    <citation type="journal article" date="2021" name="Int. J. Syst. Evol. Microbiol.">
        <title>Reticulibacter mediterranei gen. nov., sp. nov., within the new family Reticulibacteraceae fam. nov., and Ktedonospora formicarum gen. nov., sp. nov., Ktedonobacter robiniae sp. nov., Dictyobacter formicarum sp. nov. and Dictyobacter arantiisoli sp. nov., belonging to the class Ktedonobacteria.</title>
        <authorList>
            <person name="Yabe S."/>
            <person name="Zheng Y."/>
            <person name="Wang C.M."/>
            <person name="Sakai Y."/>
            <person name="Abe K."/>
            <person name="Yokota A."/>
            <person name="Donadio S."/>
            <person name="Cavaletti L."/>
            <person name="Monciardini P."/>
        </authorList>
    </citation>
    <scope>NUCLEOTIDE SEQUENCE [LARGE SCALE GENOMIC DNA]</scope>
    <source>
        <strain evidence="10 11">SOSP1-9</strain>
    </source>
</reference>
<evidence type="ECO:0000313" key="11">
    <source>
        <dbReference type="Proteomes" id="UP000635565"/>
    </source>
</evidence>
<name>A0ABQ3VUQ4_9CHLR</name>
<feature type="domain" description="Lipoyl-binding" evidence="9">
    <location>
        <begin position="74"/>
        <end position="150"/>
    </location>
</feature>
<dbReference type="EMBL" id="BNJJ01000039">
    <property type="protein sequence ID" value="GHO89548.1"/>
    <property type="molecule type" value="Genomic_DNA"/>
</dbReference>
<evidence type="ECO:0000256" key="8">
    <source>
        <dbReference type="RuleBase" id="RU364072"/>
    </source>
</evidence>
<dbReference type="InterPro" id="IPR001249">
    <property type="entry name" value="AcCoA_biotinCC"/>
</dbReference>
<evidence type="ECO:0000256" key="7">
    <source>
        <dbReference type="ARBA" id="ARBA00023267"/>
    </source>
</evidence>
<dbReference type="InterPro" id="IPR000089">
    <property type="entry name" value="Biotin_lipoyl"/>
</dbReference>
<evidence type="ECO:0000256" key="5">
    <source>
        <dbReference type="ARBA" id="ARBA00023098"/>
    </source>
</evidence>
<keyword evidence="6 8" id="KW-0275">Fatty acid biosynthesis</keyword>
<comment type="pathway">
    <text evidence="1 8">Lipid metabolism; fatty acid biosynthesis.</text>
</comment>
<dbReference type="InterPro" id="IPR011053">
    <property type="entry name" value="Single_hybrid_motif"/>
</dbReference>
<keyword evidence="11" id="KW-1185">Reference proteome</keyword>
<comment type="caution">
    <text evidence="10">The sequence shown here is derived from an EMBL/GenBank/DDBJ whole genome shotgun (WGS) entry which is preliminary data.</text>
</comment>
<comment type="function">
    <text evidence="8">This protein is a component of the acetyl coenzyme A carboxylase complex; first, biotin carboxylase catalyzes the carboxylation of the carrier protein and then the transcarboxylase transfers the carboxyl group to form malonyl-CoA.</text>
</comment>
<evidence type="ECO:0000313" key="10">
    <source>
        <dbReference type="EMBL" id="GHO89548.1"/>
    </source>
</evidence>
<dbReference type="CDD" id="cd06850">
    <property type="entry name" value="biotinyl_domain"/>
    <property type="match status" value="1"/>
</dbReference>
<dbReference type="PROSITE" id="PS50968">
    <property type="entry name" value="BIOTINYL_LIPOYL"/>
    <property type="match status" value="1"/>
</dbReference>
<dbReference type="InterPro" id="IPR001882">
    <property type="entry name" value="Biotin_BS"/>
</dbReference>
<sequence>MSWVKRVEAVLGILQGSSISEIELGEGELEIILRRHSGTPATIQAHQPAQLITAVPLPQPAIPAPQPTPAATRTIEMKAPLTGVYYAAPTPTADPFVKVGDIIRLDQTVALIEAMKVFSEIQADVTGRVVAIKVQSGSVVKKGDVLLQVEPV</sequence>
<evidence type="ECO:0000259" key="9">
    <source>
        <dbReference type="PROSITE" id="PS50968"/>
    </source>
</evidence>
<organism evidence="10 11">
    <name type="scientific">Dictyobacter formicarum</name>
    <dbReference type="NCBI Taxonomy" id="2778368"/>
    <lineage>
        <taxon>Bacteria</taxon>
        <taxon>Bacillati</taxon>
        <taxon>Chloroflexota</taxon>
        <taxon>Ktedonobacteria</taxon>
        <taxon>Ktedonobacterales</taxon>
        <taxon>Dictyobacteraceae</taxon>
        <taxon>Dictyobacter</taxon>
    </lineage>
</organism>
<dbReference type="Pfam" id="PF00364">
    <property type="entry name" value="Biotin_lipoyl"/>
    <property type="match status" value="1"/>
</dbReference>
<dbReference type="PANTHER" id="PTHR45266">
    <property type="entry name" value="OXALOACETATE DECARBOXYLASE ALPHA CHAIN"/>
    <property type="match status" value="1"/>
</dbReference>
<accession>A0ABQ3VUQ4</accession>
<evidence type="ECO:0000256" key="3">
    <source>
        <dbReference type="ARBA" id="ARBA00022516"/>
    </source>
</evidence>
<evidence type="ECO:0000256" key="4">
    <source>
        <dbReference type="ARBA" id="ARBA00022832"/>
    </source>
</evidence>
<proteinExistence type="predicted"/>
<dbReference type="SUPFAM" id="SSF51230">
    <property type="entry name" value="Single hybrid motif"/>
    <property type="match status" value="1"/>
</dbReference>
<gene>
    <name evidence="10" type="primary">accB_2</name>
    <name evidence="10" type="ORF">KSZ_75540</name>
</gene>
<evidence type="ECO:0000256" key="2">
    <source>
        <dbReference type="ARBA" id="ARBA00017562"/>
    </source>
</evidence>
<keyword evidence="5 8" id="KW-0443">Lipid metabolism</keyword>
<dbReference type="InterPro" id="IPR050709">
    <property type="entry name" value="Biotin_Carboxyl_Carrier/Decarb"/>
</dbReference>
<keyword evidence="3 8" id="KW-0444">Lipid biosynthesis</keyword>
<dbReference type="PANTHER" id="PTHR45266:SF3">
    <property type="entry name" value="OXALOACETATE DECARBOXYLASE ALPHA CHAIN"/>
    <property type="match status" value="1"/>
</dbReference>
<evidence type="ECO:0000256" key="6">
    <source>
        <dbReference type="ARBA" id="ARBA00023160"/>
    </source>
</evidence>
<evidence type="ECO:0000256" key="1">
    <source>
        <dbReference type="ARBA" id="ARBA00005194"/>
    </source>
</evidence>
<dbReference type="PRINTS" id="PR01071">
    <property type="entry name" value="ACOABIOTINCC"/>
</dbReference>
<dbReference type="PROSITE" id="PS00188">
    <property type="entry name" value="BIOTIN"/>
    <property type="match status" value="1"/>
</dbReference>